<dbReference type="PANTHER" id="PTHR33909:SF1">
    <property type="entry name" value="SEC TRANSLOCON ACCESSORY COMPLEX SUBUNIT YAJC"/>
    <property type="match status" value="1"/>
</dbReference>
<feature type="transmembrane region" description="Helical" evidence="13">
    <location>
        <begin position="25"/>
        <end position="44"/>
    </location>
</feature>
<evidence type="ECO:0000256" key="4">
    <source>
        <dbReference type="ARBA" id="ARBA00011718"/>
    </source>
</evidence>
<dbReference type="GO" id="GO:0005886">
    <property type="term" value="C:plasma membrane"/>
    <property type="evidence" value="ECO:0007669"/>
    <property type="project" value="UniProtKB-SubCell"/>
</dbReference>
<organism evidence="14 15">
    <name type="scientific">Candidatus Enterousia excrementavium</name>
    <dbReference type="NCBI Taxonomy" id="2840789"/>
    <lineage>
        <taxon>Bacteria</taxon>
        <taxon>Pseudomonadati</taxon>
        <taxon>Pseudomonadota</taxon>
        <taxon>Alphaproteobacteria</taxon>
        <taxon>Candidatus Enterousia</taxon>
    </lineage>
</organism>
<comment type="subunit">
    <text evidence="4">Part of the SecDF-YidC-YajC translocase complex. The SecDF-YidC-YajC translocase forms a supercomplex with SecYEG, called the holo-translocon (HTL).</text>
</comment>
<evidence type="ECO:0000256" key="9">
    <source>
        <dbReference type="ARBA" id="ARBA00022927"/>
    </source>
</evidence>
<evidence type="ECO:0000256" key="1">
    <source>
        <dbReference type="ARBA" id="ARBA00002061"/>
    </source>
</evidence>
<comment type="similarity">
    <text evidence="3">Belongs to the YajC family.</text>
</comment>
<evidence type="ECO:0000256" key="11">
    <source>
        <dbReference type="ARBA" id="ARBA00023010"/>
    </source>
</evidence>
<evidence type="ECO:0000313" key="14">
    <source>
        <dbReference type="EMBL" id="MBO8407199.1"/>
    </source>
</evidence>
<evidence type="ECO:0000256" key="13">
    <source>
        <dbReference type="SAM" id="Phobius"/>
    </source>
</evidence>
<comment type="subcellular location">
    <subcellularLocation>
        <location evidence="2">Cell membrane</location>
        <topology evidence="2">Single-pass membrane protein</topology>
    </subcellularLocation>
</comment>
<keyword evidence="6" id="KW-0813">Transport</keyword>
<proteinExistence type="inferred from homology"/>
<dbReference type="Proteomes" id="UP000721442">
    <property type="component" value="Unassembled WGS sequence"/>
</dbReference>
<protein>
    <recommendedName>
        <fullName evidence="5">Sec translocon accessory complex subunit YajC</fullName>
    </recommendedName>
</protein>
<reference evidence="14" key="2">
    <citation type="journal article" date="2021" name="PeerJ">
        <title>Extensive microbial diversity within the chicken gut microbiome revealed by metagenomics and culture.</title>
        <authorList>
            <person name="Gilroy R."/>
            <person name="Ravi A."/>
            <person name="Getino M."/>
            <person name="Pursley I."/>
            <person name="Horton D.L."/>
            <person name="Alikhan N.F."/>
            <person name="Baker D."/>
            <person name="Gharbi K."/>
            <person name="Hall N."/>
            <person name="Watson M."/>
            <person name="Adriaenssens E.M."/>
            <person name="Foster-Nyarko E."/>
            <person name="Jarju S."/>
            <person name="Secka A."/>
            <person name="Antonio M."/>
            <person name="Oren A."/>
            <person name="Chaudhuri R.R."/>
            <person name="La Ragione R."/>
            <person name="Hildebrand F."/>
            <person name="Pallen M.J."/>
        </authorList>
    </citation>
    <scope>NUCLEOTIDE SEQUENCE</scope>
    <source>
        <strain evidence="14">B1-16210</strain>
    </source>
</reference>
<dbReference type="EMBL" id="JADINE010000026">
    <property type="protein sequence ID" value="MBO8407199.1"/>
    <property type="molecule type" value="Genomic_DNA"/>
</dbReference>
<evidence type="ECO:0000256" key="3">
    <source>
        <dbReference type="ARBA" id="ARBA00006742"/>
    </source>
</evidence>
<evidence type="ECO:0000256" key="7">
    <source>
        <dbReference type="ARBA" id="ARBA00022475"/>
    </source>
</evidence>
<dbReference type="AlphaFoldDB" id="A0A940DF00"/>
<comment type="function">
    <text evidence="1">The SecYEG-SecDF-YajC-YidC holo-translocon (HTL) protein secretase/insertase is a supercomplex required for protein secretion, insertion of proteins into membranes, and assembly of membrane protein complexes. While the SecYEG complex is essential for assembly of a number of proteins and complexes, the SecDF-YajC-YidC subcomplex facilitates these functions.</text>
</comment>
<comment type="caution">
    <text evidence="14">The sequence shown here is derived from an EMBL/GenBank/DDBJ whole genome shotgun (WGS) entry which is preliminary data.</text>
</comment>
<dbReference type="GO" id="GO:0015031">
    <property type="term" value="P:protein transport"/>
    <property type="evidence" value="ECO:0007669"/>
    <property type="project" value="UniProtKB-KW"/>
</dbReference>
<dbReference type="PANTHER" id="PTHR33909">
    <property type="entry name" value="SEC TRANSLOCON ACCESSORY COMPLEX SUBUNIT YAJC"/>
    <property type="match status" value="1"/>
</dbReference>
<evidence type="ECO:0000256" key="6">
    <source>
        <dbReference type="ARBA" id="ARBA00022448"/>
    </source>
</evidence>
<evidence type="ECO:0000256" key="12">
    <source>
        <dbReference type="ARBA" id="ARBA00023136"/>
    </source>
</evidence>
<keyword evidence="12 13" id="KW-0472">Membrane</keyword>
<accession>A0A940DF00</accession>
<evidence type="ECO:0000256" key="5">
    <source>
        <dbReference type="ARBA" id="ARBA00014962"/>
    </source>
</evidence>
<evidence type="ECO:0000313" key="15">
    <source>
        <dbReference type="Proteomes" id="UP000721442"/>
    </source>
</evidence>
<evidence type="ECO:0000256" key="2">
    <source>
        <dbReference type="ARBA" id="ARBA00004162"/>
    </source>
</evidence>
<dbReference type="Pfam" id="PF02699">
    <property type="entry name" value="YajC"/>
    <property type="match status" value="1"/>
</dbReference>
<name>A0A940DF00_9PROT</name>
<reference evidence="14" key="1">
    <citation type="submission" date="2020-10" db="EMBL/GenBank/DDBJ databases">
        <authorList>
            <person name="Gilroy R."/>
        </authorList>
    </citation>
    <scope>NUCLEOTIDE SEQUENCE</scope>
    <source>
        <strain evidence="14">B1-16210</strain>
    </source>
</reference>
<keyword evidence="8 13" id="KW-0812">Transmembrane</keyword>
<keyword evidence="7" id="KW-1003">Cell membrane</keyword>
<dbReference type="SMART" id="SM01323">
    <property type="entry name" value="YajC"/>
    <property type="match status" value="1"/>
</dbReference>
<evidence type="ECO:0000256" key="10">
    <source>
        <dbReference type="ARBA" id="ARBA00022989"/>
    </source>
</evidence>
<dbReference type="NCBIfam" id="TIGR00739">
    <property type="entry name" value="yajC"/>
    <property type="match status" value="1"/>
</dbReference>
<gene>
    <name evidence="14" type="primary">yajC</name>
    <name evidence="14" type="ORF">IAC77_01915</name>
</gene>
<sequence length="106" mass="11491">MEQTAAVADAATQATTTATTQTTDWVGLLLYCVIIFAIIYFFMVRPNKKRMAEYQKMLDSIKVGNRVLAGGIYGTVKSVNDKTIELEISKGVVVEVAKGAVASVEQ</sequence>
<keyword evidence="10 13" id="KW-1133">Transmembrane helix</keyword>
<dbReference type="InterPro" id="IPR003849">
    <property type="entry name" value="Preprotein_translocase_YajC"/>
</dbReference>
<keyword evidence="11" id="KW-0811">Translocation</keyword>
<keyword evidence="9" id="KW-0653">Protein transport</keyword>
<evidence type="ECO:0000256" key="8">
    <source>
        <dbReference type="ARBA" id="ARBA00022692"/>
    </source>
</evidence>
<dbReference type="PRINTS" id="PR01853">
    <property type="entry name" value="YAJCTRNLCASE"/>
</dbReference>